<evidence type="ECO:0000313" key="2">
    <source>
        <dbReference type="EMBL" id="ELY22006.1"/>
    </source>
</evidence>
<dbReference type="EMBL" id="AOPO01000003">
    <property type="protein sequence ID" value="ELY22006.1"/>
    <property type="molecule type" value="Genomic_DNA"/>
</dbReference>
<keyword evidence="1" id="KW-1133">Transmembrane helix</keyword>
<sequence>MLTIATRSTTDHFGISFSCALGSNELLEDPGANDCIRRITMDTSTLRVAIIGGGVSGLSLAYYLQKLGGKAAQQIEITLFERKATLGGNAETVWVDLGNRRQPGKPESPYRRWADLGVNDVNLATYHRLRTVLSEIGELERMKPLENTESYFSRDGAIALTDDSDLARGVSDPAHELNQAEGGKLAPLITVVHQSAIDLVESGRITPHYTVDDFFDSCVATPVEMLAAAADHLKITIDWQDPALPARLERIRHIIYYPRISAMYFADDRGPGGMPLQAPFEYYRIQEGGSPPDRRYFEHGSQHWLEALAAYIANPETQGPRVKILRGIDVEARLSPQGATLAERTASGERRWQADILIMATHAEDALPILTFGDGLTEIQQGLQHILGKVRYTRSFSVCHTAAARLPPNRNLWRTYNIEVRNPEDTFFPYRIDYVANRHQNDAENSDYNQAGLPQYFVSLVDDLNKIPHREMLERRPSPLNDSIATDPNEAGYRDRLPPLGSALEAKAWTLFKHNVLDANCLEAQAEIERYNRTTAQGRFEGNQNVCPLLFAGGWARGAGLQEQCLEQSEHLIALLLGDTGST</sequence>
<proteinExistence type="predicted"/>
<keyword evidence="1" id="KW-0812">Transmembrane</keyword>
<dbReference type="InterPro" id="IPR050464">
    <property type="entry name" value="Zeta_carotene_desat/Oxidored"/>
</dbReference>
<dbReference type="PATRIC" id="fig|1204738.3.peg.1710"/>
<dbReference type="Proteomes" id="UP000011651">
    <property type="component" value="Unassembled WGS sequence"/>
</dbReference>
<keyword evidence="1" id="KW-0472">Membrane</keyword>
<dbReference type="AlphaFoldDB" id="L9UBM7"/>
<dbReference type="GO" id="GO:0016491">
    <property type="term" value="F:oxidoreductase activity"/>
    <property type="evidence" value="ECO:0007669"/>
    <property type="project" value="TreeGrafter"/>
</dbReference>
<gene>
    <name evidence="2" type="ORF">HALTITAN_1135</name>
</gene>
<evidence type="ECO:0000313" key="3">
    <source>
        <dbReference type="Proteomes" id="UP000011651"/>
    </source>
</evidence>
<organism evidence="2 3">
    <name type="scientific">Vreelandella titanicae BH1</name>
    <dbReference type="NCBI Taxonomy" id="1204738"/>
    <lineage>
        <taxon>Bacteria</taxon>
        <taxon>Pseudomonadati</taxon>
        <taxon>Pseudomonadota</taxon>
        <taxon>Gammaproteobacteria</taxon>
        <taxon>Oceanospirillales</taxon>
        <taxon>Halomonadaceae</taxon>
        <taxon>Vreelandella</taxon>
    </lineage>
</organism>
<accession>L9UBM7</accession>
<dbReference type="Pfam" id="PF13450">
    <property type="entry name" value="NAD_binding_8"/>
    <property type="match status" value="1"/>
</dbReference>
<dbReference type="SUPFAM" id="SSF51905">
    <property type="entry name" value="FAD/NAD(P)-binding domain"/>
    <property type="match status" value="1"/>
</dbReference>
<comment type="caution">
    <text evidence="2">The sequence shown here is derived from an EMBL/GenBank/DDBJ whole genome shotgun (WGS) entry which is preliminary data.</text>
</comment>
<dbReference type="InterPro" id="IPR036188">
    <property type="entry name" value="FAD/NAD-bd_sf"/>
</dbReference>
<protein>
    <submittedName>
        <fullName evidence="2">FAD dependent oxidoreductase</fullName>
    </submittedName>
</protein>
<dbReference type="Gene3D" id="3.50.50.60">
    <property type="entry name" value="FAD/NAD(P)-binding domain"/>
    <property type="match status" value="1"/>
</dbReference>
<evidence type="ECO:0000256" key="1">
    <source>
        <dbReference type="SAM" id="Phobius"/>
    </source>
</evidence>
<name>L9UBM7_9GAMM</name>
<feature type="transmembrane region" description="Helical" evidence="1">
    <location>
        <begin position="46"/>
        <end position="64"/>
    </location>
</feature>
<dbReference type="PANTHER" id="PTHR42923">
    <property type="entry name" value="PROTOPORPHYRINOGEN OXIDASE"/>
    <property type="match status" value="1"/>
</dbReference>
<reference evidence="2 3" key="1">
    <citation type="journal article" date="2013" name="Genome Announc.">
        <title>Draft Genome of the Marine Gammaproteobacterium Halomonas titanicae.</title>
        <authorList>
            <person name="Sanchez-Porro C."/>
            <person name="de la Haba R.R."/>
            <person name="Cruz-Hernandez N."/>
            <person name="Gonzalez J.M."/>
            <person name="Reyes-Guirao C."/>
            <person name="Navarro-Sampedro L."/>
            <person name="Carballo M."/>
            <person name="Ventosa A."/>
        </authorList>
    </citation>
    <scope>NUCLEOTIDE SEQUENCE [LARGE SCALE GENOMIC DNA]</scope>
    <source>
        <strain evidence="2 3">BH1</strain>
    </source>
</reference>